<proteinExistence type="predicted"/>
<sequence>MKLPMLTPREIALIAERTEVVINNSNSRSNHRMCVENAIREAQALIIEKLDVQVQHHYFVDLTKG</sequence>
<accession>A0A2R2YAT0</accession>
<evidence type="ECO:0000313" key="2">
    <source>
        <dbReference type="Proteomes" id="UP000244827"/>
    </source>
</evidence>
<protein>
    <submittedName>
        <fullName evidence="1">Uncharacterized protein</fullName>
    </submittedName>
</protein>
<gene>
    <name evidence="1" type="ORF">PPSC2_118</name>
</gene>
<evidence type="ECO:0000313" key="1">
    <source>
        <dbReference type="EMBL" id="ATN92881.1"/>
    </source>
</evidence>
<reference evidence="1 2" key="1">
    <citation type="journal article" date="2018" name="Arch. Virol.">
        <title>Genomic characterization and phylogenetic analysis of the novel Pseudomonas phage PPSC2.</title>
        <authorList>
            <person name="Wu X."/>
            <person name="Wu Y."/>
            <person name="Tang Y."/>
            <person name="Gan B."/>
        </authorList>
    </citation>
    <scope>NUCLEOTIDE SEQUENCE [LARGE SCALE GENOMIC DNA]</scope>
</reference>
<keyword evidence="2" id="KW-1185">Reference proteome</keyword>
<organism evidence="1 2">
    <name type="scientific">Pseudomonas phage PPSC2</name>
    <dbReference type="NCBI Taxonomy" id="2041350"/>
    <lineage>
        <taxon>Viruses</taxon>
        <taxon>Duplodnaviria</taxon>
        <taxon>Heunggongvirae</taxon>
        <taxon>Uroviricota</taxon>
        <taxon>Caudoviricetes</taxon>
        <taxon>Vandenendeviridae</taxon>
        <taxon>Gorskivirinae</taxon>
        <taxon>Shenlongvirus</taxon>
        <taxon>Shenlongvirus PPSC2</taxon>
    </lineage>
</organism>
<name>A0A2R2YAT0_9CAUD</name>
<dbReference type="Proteomes" id="UP000244827">
    <property type="component" value="Segment"/>
</dbReference>
<dbReference type="EMBL" id="MF893340">
    <property type="protein sequence ID" value="ATN92881.1"/>
    <property type="molecule type" value="Genomic_DNA"/>
</dbReference>